<protein>
    <submittedName>
        <fullName evidence="1">Uncharacterized protein</fullName>
    </submittedName>
</protein>
<reference evidence="1" key="2">
    <citation type="journal article" date="2015" name="Data Brief">
        <title>Shoot transcriptome of the giant reed, Arundo donax.</title>
        <authorList>
            <person name="Barrero R.A."/>
            <person name="Guerrero F.D."/>
            <person name="Moolhuijzen P."/>
            <person name="Goolsby J.A."/>
            <person name="Tidwell J."/>
            <person name="Bellgard S.E."/>
            <person name="Bellgard M.I."/>
        </authorList>
    </citation>
    <scope>NUCLEOTIDE SEQUENCE</scope>
    <source>
        <tissue evidence="1">Shoot tissue taken approximately 20 cm above the soil surface</tissue>
    </source>
</reference>
<reference evidence="1" key="1">
    <citation type="submission" date="2014-09" db="EMBL/GenBank/DDBJ databases">
        <authorList>
            <person name="Magalhaes I.L.F."/>
            <person name="Oliveira U."/>
            <person name="Santos F.R."/>
            <person name="Vidigal T.H.D.A."/>
            <person name="Brescovit A.D."/>
            <person name="Santos A.J."/>
        </authorList>
    </citation>
    <scope>NUCLEOTIDE SEQUENCE</scope>
    <source>
        <tissue evidence="1">Shoot tissue taken approximately 20 cm above the soil surface</tissue>
    </source>
</reference>
<accession>A0A0A9B970</accession>
<dbReference type="AlphaFoldDB" id="A0A0A9B970"/>
<proteinExistence type="predicted"/>
<sequence length="50" mass="5697">MSRNTFGVLTMSTQQLGKISTVMKCHLYCHLYSSQLQMGSVYYLFAMLPS</sequence>
<dbReference type="EMBL" id="GBRH01240125">
    <property type="protein sequence ID" value="JAD57770.1"/>
    <property type="molecule type" value="Transcribed_RNA"/>
</dbReference>
<name>A0A0A9B970_ARUDO</name>
<organism evidence="1">
    <name type="scientific">Arundo donax</name>
    <name type="common">Giant reed</name>
    <name type="synonym">Donax arundinaceus</name>
    <dbReference type="NCBI Taxonomy" id="35708"/>
    <lineage>
        <taxon>Eukaryota</taxon>
        <taxon>Viridiplantae</taxon>
        <taxon>Streptophyta</taxon>
        <taxon>Embryophyta</taxon>
        <taxon>Tracheophyta</taxon>
        <taxon>Spermatophyta</taxon>
        <taxon>Magnoliopsida</taxon>
        <taxon>Liliopsida</taxon>
        <taxon>Poales</taxon>
        <taxon>Poaceae</taxon>
        <taxon>PACMAD clade</taxon>
        <taxon>Arundinoideae</taxon>
        <taxon>Arundineae</taxon>
        <taxon>Arundo</taxon>
    </lineage>
</organism>
<evidence type="ECO:0000313" key="1">
    <source>
        <dbReference type="EMBL" id="JAD57770.1"/>
    </source>
</evidence>